<evidence type="ECO:0000256" key="3">
    <source>
        <dbReference type="ARBA" id="ARBA00023155"/>
    </source>
</evidence>
<feature type="DNA-binding region" description="Homeobox" evidence="5">
    <location>
        <begin position="16"/>
        <end position="76"/>
    </location>
</feature>
<keyword evidence="2 5" id="KW-0238">DNA-binding</keyword>
<feature type="DNA-binding region" description="Homeobox" evidence="5">
    <location>
        <begin position="109"/>
        <end position="158"/>
    </location>
</feature>
<dbReference type="PROSITE" id="PS50071">
    <property type="entry name" value="HOMEOBOX_2"/>
    <property type="match status" value="2"/>
</dbReference>
<comment type="subcellular location">
    <subcellularLocation>
        <location evidence="1 5 6">Nucleus</location>
    </subcellularLocation>
</comment>
<keyword evidence="4 5" id="KW-0539">Nucleus</keyword>
<evidence type="ECO:0000313" key="9">
    <source>
        <dbReference type="Proteomes" id="UP001620626"/>
    </source>
</evidence>
<name>A0ABD2KPJ6_9BILA</name>
<dbReference type="GO" id="GO:0006357">
    <property type="term" value="P:regulation of transcription by RNA polymerase II"/>
    <property type="evidence" value="ECO:0007669"/>
    <property type="project" value="UniProtKB-ARBA"/>
</dbReference>
<dbReference type="GO" id="GO:0005634">
    <property type="term" value="C:nucleus"/>
    <property type="evidence" value="ECO:0007669"/>
    <property type="project" value="UniProtKB-SubCell"/>
</dbReference>
<feature type="domain" description="Homeobox" evidence="7">
    <location>
        <begin position="14"/>
        <end position="75"/>
    </location>
</feature>
<dbReference type="EMBL" id="JBICBT010000694">
    <property type="protein sequence ID" value="KAL3104866.1"/>
    <property type="molecule type" value="Genomic_DNA"/>
</dbReference>
<dbReference type="InterPro" id="IPR001356">
    <property type="entry name" value="HD"/>
</dbReference>
<evidence type="ECO:0000256" key="5">
    <source>
        <dbReference type="PROSITE-ProRule" id="PRU00108"/>
    </source>
</evidence>
<accession>A0ABD2KPJ6</accession>
<dbReference type="PROSITE" id="PS00027">
    <property type="entry name" value="HOMEOBOX_1"/>
    <property type="match status" value="1"/>
</dbReference>
<gene>
    <name evidence="8" type="ORF">niasHT_026361</name>
</gene>
<dbReference type="InterPro" id="IPR009057">
    <property type="entry name" value="Homeodomain-like_sf"/>
</dbReference>
<dbReference type="Gene3D" id="1.10.10.60">
    <property type="entry name" value="Homeodomain-like"/>
    <property type="match status" value="2"/>
</dbReference>
<keyword evidence="9" id="KW-1185">Reference proteome</keyword>
<proteinExistence type="predicted"/>
<dbReference type="InterPro" id="IPR017970">
    <property type="entry name" value="Homeobox_CS"/>
</dbReference>
<reference evidence="8 9" key="1">
    <citation type="submission" date="2024-10" db="EMBL/GenBank/DDBJ databases">
        <authorList>
            <person name="Kim D."/>
        </authorList>
    </citation>
    <scope>NUCLEOTIDE SEQUENCE [LARGE SCALE GENOMIC DNA]</scope>
    <source>
        <strain evidence="8">BH-2024</strain>
    </source>
</reference>
<keyword evidence="3 5" id="KW-0371">Homeobox</keyword>
<comment type="caution">
    <text evidence="8">The sequence shown here is derived from an EMBL/GenBank/DDBJ whole genome shotgun (WGS) entry which is preliminary data.</text>
</comment>
<evidence type="ECO:0000256" key="1">
    <source>
        <dbReference type="ARBA" id="ARBA00004123"/>
    </source>
</evidence>
<dbReference type="SMART" id="SM00389">
    <property type="entry name" value="HOX"/>
    <property type="match status" value="2"/>
</dbReference>
<dbReference type="GO" id="GO:0003677">
    <property type="term" value="F:DNA binding"/>
    <property type="evidence" value="ECO:0007669"/>
    <property type="project" value="UniProtKB-UniRule"/>
</dbReference>
<evidence type="ECO:0000259" key="7">
    <source>
        <dbReference type="PROSITE" id="PS50071"/>
    </source>
</evidence>
<evidence type="ECO:0000256" key="4">
    <source>
        <dbReference type="ARBA" id="ARBA00023242"/>
    </source>
</evidence>
<dbReference type="Proteomes" id="UP001620626">
    <property type="component" value="Unassembled WGS sequence"/>
</dbReference>
<dbReference type="PANTHER" id="PTHR24340">
    <property type="entry name" value="HOMEOBOX PROTEIN NKX"/>
    <property type="match status" value="1"/>
</dbReference>
<feature type="domain" description="Homeobox" evidence="7">
    <location>
        <begin position="107"/>
        <end position="157"/>
    </location>
</feature>
<dbReference type="InterPro" id="IPR050394">
    <property type="entry name" value="Homeobox_NK-like"/>
</dbReference>
<evidence type="ECO:0000256" key="6">
    <source>
        <dbReference type="RuleBase" id="RU000682"/>
    </source>
</evidence>
<organism evidence="8 9">
    <name type="scientific">Heterodera trifolii</name>
    <dbReference type="NCBI Taxonomy" id="157864"/>
    <lineage>
        <taxon>Eukaryota</taxon>
        <taxon>Metazoa</taxon>
        <taxon>Ecdysozoa</taxon>
        <taxon>Nematoda</taxon>
        <taxon>Chromadorea</taxon>
        <taxon>Rhabditida</taxon>
        <taxon>Tylenchina</taxon>
        <taxon>Tylenchomorpha</taxon>
        <taxon>Tylenchoidea</taxon>
        <taxon>Heteroderidae</taxon>
        <taxon>Heteroderinae</taxon>
        <taxon>Heterodera</taxon>
    </lineage>
</organism>
<dbReference type="SUPFAM" id="SSF46689">
    <property type="entry name" value="Homeodomain-like"/>
    <property type="match status" value="2"/>
</dbReference>
<protein>
    <recommendedName>
        <fullName evidence="7">Homeobox domain-containing protein</fullName>
    </recommendedName>
</protein>
<sequence>MYYSHEQLEESDGQTRKMYWTIFSQDQLDKLERAFRINKFLTNDDQLTQLVNETELTEAQINLWFQHRLHKLRRLKYLHLQEQQLRKNVDKTVHVLPKAAVEIEQNSQQNTQQQNLSAVELDKLERKFGITIIPSASDRTQLAMETGLTEKQVEEWFYIWQALQKILRQKRNTADAKVCVECGQQIVHQLVPQSQPNTIGTVCAVRGRAKCRCLFWRAVTFPMNAIAKLVKKVCSAKCALANKVKKGKNEKK</sequence>
<dbReference type="AlphaFoldDB" id="A0ABD2KPJ6"/>
<evidence type="ECO:0000256" key="2">
    <source>
        <dbReference type="ARBA" id="ARBA00023125"/>
    </source>
</evidence>
<dbReference type="Pfam" id="PF00046">
    <property type="entry name" value="Homeodomain"/>
    <property type="match status" value="2"/>
</dbReference>
<evidence type="ECO:0000313" key="8">
    <source>
        <dbReference type="EMBL" id="KAL3104866.1"/>
    </source>
</evidence>
<dbReference type="CDD" id="cd00086">
    <property type="entry name" value="homeodomain"/>
    <property type="match status" value="2"/>
</dbReference>